<accession>A0A268P1L4</accession>
<keyword evidence="1" id="KW-0812">Transmembrane</keyword>
<feature type="transmembrane region" description="Helical" evidence="1">
    <location>
        <begin position="80"/>
        <end position="103"/>
    </location>
</feature>
<dbReference type="EMBL" id="NPCC01000009">
    <property type="protein sequence ID" value="PAE89389.1"/>
    <property type="molecule type" value="Genomic_DNA"/>
</dbReference>
<feature type="transmembrane region" description="Helical" evidence="1">
    <location>
        <begin position="51"/>
        <end position="68"/>
    </location>
</feature>
<reference evidence="2 3" key="1">
    <citation type="submission" date="2017-07" db="EMBL/GenBank/DDBJ databases">
        <title>Isolation and whole genome analysis of endospore-forming bacteria from heroin.</title>
        <authorList>
            <person name="Kalinowski J."/>
            <person name="Ahrens B."/>
            <person name="Al-Dilaimi A."/>
            <person name="Winkler A."/>
            <person name="Wibberg D."/>
            <person name="Schleenbecker U."/>
            <person name="Ruckert C."/>
            <person name="Wolfel R."/>
            <person name="Grass G."/>
        </authorList>
    </citation>
    <scope>NUCLEOTIDE SEQUENCE [LARGE SCALE GENOMIC DNA]</scope>
    <source>
        <strain evidence="2 3">7539</strain>
    </source>
</reference>
<evidence type="ECO:0000313" key="3">
    <source>
        <dbReference type="Proteomes" id="UP000216207"/>
    </source>
</evidence>
<comment type="caution">
    <text evidence="2">The sequence shown here is derived from an EMBL/GenBank/DDBJ whole genome shotgun (WGS) entry which is preliminary data.</text>
</comment>
<feature type="transmembrane region" description="Helical" evidence="1">
    <location>
        <begin position="164"/>
        <end position="184"/>
    </location>
</feature>
<keyword evidence="1" id="KW-0472">Membrane</keyword>
<dbReference type="RefSeq" id="WP_095326438.1">
    <property type="nucleotide sequence ID" value="NZ_NPCC01000009.1"/>
</dbReference>
<protein>
    <recommendedName>
        <fullName evidence="4">DUF4052 domain-containing protein</fullName>
    </recommendedName>
</protein>
<evidence type="ECO:0000313" key="2">
    <source>
        <dbReference type="EMBL" id="PAE89389.1"/>
    </source>
</evidence>
<evidence type="ECO:0008006" key="4">
    <source>
        <dbReference type="Google" id="ProtNLM"/>
    </source>
</evidence>
<feature type="transmembrane region" description="Helical" evidence="1">
    <location>
        <begin position="196"/>
        <end position="217"/>
    </location>
</feature>
<feature type="transmembrane region" description="Helical" evidence="1">
    <location>
        <begin position="20"/>
        <end position="39"/>
    </location>
</feature>
<dbReference type="Proteomes" id="UP000216207">
    <property type="component" value="Unassembled WGS sequence"/>
</dbReference>
<feature type="transmembrane region" description="Helical" evidence="1">
    <location>
        <begin position="132"/>
        <end position="152"/>
    </location>
</feature>
<sequence>MNALKGPFRLMFEDMRMQFYILTSITVALWLFFLVLGISVDTFMGTLFGPYYGLFAIYPFLVYNKGYVYTLALGGTRKQFLFSMLAASGLFIVICMAVLNGIYQLNAFLLNQGVINTPLFHMGELVGSANPLLYFWVDLLWCVFLFGVSFGINSVWFYFGTVRFLLGLTGVALVVITYLAFADLRTLFTWIVENHLVFLHVIGAIGFAAAALSYVIMKNGPLERGGERSFFFKNKTVQD</sequence>
<name>A0A268P1L4_SHOCL</name>
<evidence type="ECO:0000256" key="1">
    <source>
        <dbReference type="SAM" id="Phobius"/>
    </source>
</evidence>
<keyword evidence="1" id="KW-1133">Transmembrane helix</keyword>
<proteinExistence type="predicted"/>
<gene>
    <name evidence="2" type="ORF">CHH72_08860</name>
</gene>
<dbReference type="AlphaFoldDB" id="A0A268P1L4"/>
<organism evidence="2 3">
    <name type="scientific">Shouchella clausii</name>
    <name type="common">Alkalihalobacillus clausii</name>
    <dbReference type="NCBI Taxonomy" id="79880"/>
    <lineage>
        <taxon>Bacteria</taxon>
        <taxon>Bacillati</taxon>
        <taxon>Bacillota</taxon>
        <taxon>Bacilli</taxon>
        <taxon>Bacillales</taxon>
        <taxon>Bacillaceae</taxon>
        <taxon>Shouchella</taxon>
    </lineage>
</organism>